<evidence type="ECO:0000313" key="3">
    <source>
        <dbReference type="Proteomes" id="UP001139447"/>
    </source>
</evidence>
<proteinExistence type="predicted"/>
<feature type="transmembrane region" description="Helical" evidence="1">
    <location>
        <begin position="36"/>
        <end position="55"/>
    </location>
</feature>
<feature type="transmembrane region" description="Helical" evidence="1">
    <location>
        <begin position="197"/>
        <end position="217"/>
    </location>
</feature>
<feature type="transmembrane region" description="Helical" evidence="1">
    <location>
        <begin position="118"/>
        <end position="139"/>
    </location>
</feature>
<evidence type="ECO:0000256" key="1">
    <source>
        <dbReference type="SAM" id="Phobius"/>
    </source>
</evidence>
<dbReference type="EMBL" id="JALGBI010000001">
    <property type="protein sequence ID" value="MCJ0761606.1"/>
    <property type="molecule type" value="Genomic_DNA"/>
</dbReference>
<keyword evidence="1" id="KW-0472">Membrane</keyword>
<sequence length="276" mass="28525">MSDVELFMAHPAVQAALAPFALALVVALWLRGAWQVLALGAALLVAASLSVGFSLESMTATRKMVLVVLAAAGLWPIVGLLLQSSRWWHRSTIFAVFSAVGTLWVFERLLLQMPSMKGLAVATVSIVYVVALMLSAGAMPREGVRSAVAAVWLPLGAGALAVLGSSAVLGQIGIAVGTGAGAVLLERLARGQGRDTATALWVAEVAAVAAGLIGLLATLTGDLSWWALLPLIAVPWVLHWPVLAHIAPAWRRGAMAGLVAGVPVVAAGVMAWVSTR</sequence>
<feature type="transmembrane region" description="Helical" evidence="1">
    <location>
        <begin position="159"/>
        <end position="185"/>
    </location>
</feature>
<keyword evidence="3" id="KW-1185">Reference proteome</keyword>
<accession>A0A9X1VPV1</accession>
<organism evidence="2 3">
    <name type="scientific">Variovorax terrae</name>
    <dbReference type="NCBI Taxonomy" id="2923278"/>
    <lineage>
        <taxon>Bacteria</taxon>
        <taxon>Pseudomonadati</taxon>
        <taxon>Pseudomonadota</taxon>
        <taxon>Betaproteobacteria</taxon>
        <taxon>Burkholderiales</taxon>
        <taxon>Comamonadaceae</taxon>
        <taxon>Variovorax</taxon>
    </lineage>
</organism>
<feature type="transmembrane region" description="Helical" evidence="1">
    <location>
        <begin position="12"/>
        <end position="30"/>
    </location>
</feature>
<feature type="transmembrane region" description="Helical" evidence="1">
    <location>
        <begin position="254"/>
        <end position="273"/>
    </location>
</feature>
<reference evidence="2" key="1">
    <citation type="submission" date="2022-03" db="EMBL/GenBank/DDBJ databases">
        <authorList>
            <person name="Woo C.Y."/>
        </authorList>
    </citation>
    <scope>NUCLEOTIDE SEQUENCE</scope>
    <source>
        <strain evidence="2">CYS-02</strain>
    </source>
</reference>
<feature type="transmembrane region" description="Helical" evidence="1">
    <location>
        <begin position="88"/>
        <end position="106"/>
    </location>
</feature>
<feature type="transmembrane region" description="Helical" evidence="1">
    <location>
        <begin position="223"/>
        <end position="242"/>
    </location>
</feature>
<evidence type="ECO:0000313" key="2">
    <source>
        <dbReference type="EMBL" id="MCJ0761606.1"/>
    </source>
</evidence>
<dbReference type="AlphaFoldDB" id="A0A9X1VPV1"/>
<gene>
    <name evidence="2" type="ORF">MMF98_00105</name>
</gene>
<comment type="caution">
    <text evidence="2">The sequence shown here is derived from an EMBL/GenBank/DDBJ whole genome shotgun (WGS) entry which is preliminary data.</text>
</comment>
<keyword evidence="1" id="KW-0812">Transmembrane</keyword>
<dbReference type="RefSeq" id="WP_243302675.1">
    <property type="nucleotide sequence ID" value="NZ_JALGBI010000001.1"/>
</dbReference>
<dbReference type="Proteomes" id="UP001139447">
    <property type="component" value="Unassembled WGS sequence"/>
</dbReference>
<name>A0A9X1VPV1_9BURK</name>
<protein>
    <submittedName>
        <fullName evidence="2">Uncharacterized protein</fullName>
    </submittedName>
</protein>
<keyword evidence="1" id="KW-1133">Transmembrane helix</keyword>
<feature type="transmembrane region" description="Helical" evidence="1">
    <location>
        <begin position="64"/>
        <end position="82"/>
    </location>
</feature>